<evidence type="ECO:0000256" key="3">
    <source>
        <dbReference type="SAM" id="SignalP"/>
    </source>
</evidence>
<feature type="domain" description="Fe/B12 periplasmic-binding" evidence="4">
    <location>
        <begin position="51"/>
        <end position="302"/>
    </location>
</feature>
<dbReference type="STRING" id="519424.AZF04_06860"/>
<dbReference type="PANTHER" id="PTHR30535">
    <property type="entry name" value="VITAMIN B12-BINDING PROTEIN"/>
    <property type="match status" value="1"/>
</dbReference>
<dbReference type="GO" id="GO:0071281">
    <property type="term" value="P:cellular response to iron ion"/>
    <property type="evidence" value="ECO:0007669"/>
    <property type="project" value="TreeGrafter"/>
</dbReference>
<dbReference type="NCBIfam" id="NF038402">
    <property type="entry name" value="TroA_like"/>
    <property type="match status" value="1"/>
</dbReference>
<dbReference type="Proteomes" id="UP000075806">
    <property type="component" value="Unassembled WGS sequence"/>
</dbReference>
<evidence type="ECO:0000256" key="2">
    <source>
        <dbReference type="ARBA" id="ARBA00022729"/>
    </source>
</evidence>
<evidence type="ECO:0000259" key="4">
    <source>
        <dbReference type="PROSITE" id="PS50983"/>
    </source>
</evidence>
<dbReference type="Pfam" id="PF01497">
    <property type="entry name" value="Peripla_BP_2"/>
    <property type="match status" value="1"/>
</dbReference>
<dbReference type="InterPro" id="IPR002491">
    <property type="entry name" value="ABC_transptr_periplasmic_BD"/>
</dbReference>
<dbReference type="OrthoDB" id="9816357at2"/>
<feature type="signal peptide" evidence="3">
    <location>
        <begin position="1"/>
        <end position="20"/>
    </location>
</feature>
<dbReference type="RefSeq" id="WP_061949059.1">
    <property type="nucleotide sequence ID" value="NZ_LTAO01000023.1"/>
</dbReference>
<gene>
    <name evidence="5" type="ORF">AZF04_06860</name>
</gene>
<protein>
    <submittedName>
        <fullName evidence="5">Cobalamin-binding protein</fullName>
    </submittedName>
</protein>
<dbReference type="CDD" id="cd01143">
    <property type="entry name" value="YvrC"/>
    <property type="match status" value="1"/>
</dbReference>
<dbReference type="PROSITE" id="PS51257">
    <property type="entry name" value="PROKAR_LIPOPROTEIN"/>
    <property type="match status" value="1"/>
</dbReference>
<comment type="caution">
    <text evidence="5">The sequence shown here is derived from an EMBL/GenBank/DDBJ whole genome shotgun (WGS) entry which is preliminary data.</text>
</comment>
<accession>A0A161PBS7</accession>
<evidence type="ECO:0000313" key="6">
    <source>
        <dbReference type="Proteomes" id="UP000075806"/>
    </source>
</evidence>
<keyword evidence="6" id="KW-1185">Reference proteome</keyword>
<dbReference type="InterPro" id="IPR054828">
    <property type="entry name" value="Vit_B12_bind_prot"/>
</dbReference>
<keyword evidence="2 3" id="KW-0732">Signal</keyword>
<dbReference type="PROSITE" id="PS50983">
    <property type="entry name" value="FE_B12_PBP"/>
    <property type="match status" value="1"/>
</dbReference>
<evidence type="ECO:0000256" key="1">
    <source>
        <dbReference type="ARBA" id="ARBA00008814"/>
    </source>
</evidence>
<dbReference type="PANTHER" id="PTHR30535:SF34">
    <property type="entry name" value="MOLYBDATE-BINDING PROTEIN MOLA"/>
    <property type="match status" value="1"/>
</dbReference>
<dbReference type="Gene3D" id="3.40.50.1980">
    <property type="entry name" value="Nitrogenase molybdenum iron protein domain"/>
    <property type="match status" value="2"/>
</dbReference>
<proteinExistence type="inferred from homology"/>
<comment type="similarity">
    <text evidence="1">Belongs to the bacterial solute-binding protein 8 family.</text>
</comment>
<sequence>MIIRSFKKWLPIFAVVFLLAACQENEQVVEEGYTVVDDMGEEISFDEVPETVISLAPSNTEILFELGVGEKVIGVTTSDNYPEEVLEIDHVSDSITIDAEAIIALEPDVVFAYTVGAKESIEPLLNAGITVFVIESASTFEDVYGDIMQIAEVMGVKETGEELVADIQAQVQDVVDKTEELEEKRQVYFEISAAPDIFTVGNHTFQEVMIKNAGLDNVFADEDGWIPATEEEVIVRNPNLIVTTVNYIEEPLEEIMNRAGWSDIEAIKNEEVFLLDADILSRPGPRIGEAVELLAEVAYPELFQ</sequence>
<dbReference type="InterPro" id="IPR050902">
    <property type="entry name" value="ABC_Transporter_SBP"/>
</dbReference>
<name>A0A161PBS7_9BACI</name>
<organism evidence="5 6">
    <name type="scientific">Alkalihalobacillus trypoxylicola</name>
    <dbReference type="NCBI Taxonomy" id="519424"/>
    <lineage>
        <taxon>Bacteria</taxon>
        <taxon>Bacillati</taxon>
        <taxon>Bacillota</taxon>
        <taxon>Bacilli</taxon>
        <taxon>Bacillales</taxon>
        <taxon>Bacillaceae</taxon>
        <taxon>Alkalihalobacillus</taxon>
    </lineage>
</organism>
<dbReference type="SUPFAM" id="SSF53807">
    <property type="entry name" value="Helical backbone' metal receptor"/>
    <property type="match status" value="1"/>
</dbReference>
<dbReference type="AlphaFoldDB" id="A0A161PBS7"/>
<evidence type="ECO:0000313" key="5">
    <source>
        <dbReference type="EMBL" id="KYG29239.1"/>
    </source>
</evidence>
<feature type="chain" id="PRO_5038747842" evidence="3">
    <location>
        <begin position="21"/>
        <end position="304"/>
    </location>
</feature>
<dbReference type="EMBL" id="LTAO01000023">
    <property type="protein sequence ID" value="KYG29239.1"/>
    <property type="molecule type" value="Genomic_DNA"/>
</dbReference>
<reference evidence="5" key="1">
    <citation type="submission" date="2016-02" db="EMBL/GenBank/DDBJ databases">
        <title>Genome sequence of Bacillus trypoxylicola KCTC 13244(T).</title>
        <authorList>
            <person name="Jeong H."/>
            <person name="Park S.-H."/>
            <person name="Choi S.-K."/>
        </authorList>
    </citation>
    <scope>NUCLEOTIDE SEQUENCE [LARGE SCALE GENOMIC DNA]</scope>
    <source>
        <strain evidence="5">KCTC 13244</strain>
    </source>
</reference>